<dbReference type="PANTHER" id="PTHR38780:SF1">
    <property type="entry name" value="PROTEIN TUSC"/>
    <property type="match status" value="1"/>
</dbReference>
<dbReference type="NCBIfam" id="TIGR03010">
    <property type="entry name" value="sulf_tusC_dsrF"/>
    <property type="match status" value="1"/>
</dbReference>
<dbReference type="EMBL" id="UINC01001246">
    <property type="protein sequence ID" value="SUZ75456.1"/>
    <property type="molecule type" value="Genomic_DNA"/>
</dbReference>
<organism evidence="2">
    <name type="scientific">marine metagenome</name>
    <dbReference type="NCBI Taxonomy" id="408172"/>
    <lineage>
        <taxon>unclassified sequences</taxon>
        <taxon>metagenomes</taxon>
        <taxon>ecological metagenomes</taxon>
    </lineage>
</organism>
<evidence type="ECO:0000256" key="1">
    <source>
        <dbReference type="ARBA" id="ARBA00005996"/>
    </source>
</evidence>
<dbReference type="AlphaFoldDB" id="A0A381Q812"/>
<comment type="similarity">
    <text evidence="1">Belongs to the DsrF/TusC family.</text>
</comment>
<sequence length="127" mass="14275">MEEFNDDETVKKIMHVMRQAPHGTIYTYEGLEMILIMAAYDQDISVAFIDDGVYALKKGQDTEGIEIKGFSKTFGALEGYDVEKLYVDQISLEERGLTENDLVVDVEVLSSAEIGKIMAKQDVVVHH</sequence>
<dbReference type="PANTHER" id="PTHR38780">
    <property type="entry name" value="PROTEIN TUSC"/>
    <property type="match status" value="1"/>
</dbReference>
<gene>
    <name evidence="2" type="ORF">METZ01_LOCUS28310</name>
</gene>
<dbReference type="NCBIfam" id="NF001238">
    <property type="entry name" value="PRK00211.1"/>
    <property type="match status" value="1"/>
</dbReference>
<proteinExistence type="inferred from homology"/>
<evidence type="ECO:0000313" key="2">
    <source>
        <dbReference type="EMBL" id="SUZ75456.1"/>
    </source>
</evidence>
<reference evidence="2" key="1">
    <citation type="submission" date="2018-05" db="EMBL/GenBank/DDBJ databases">
        <authorList>
            <person name="Lanie J.A."/>
            <person name="Ng W.-L."/>
            <person name="Kazmierczak K.M."/>
            <person name="Andrzejewski T.M."/>
            <person name="Davidsen T.M."/>
            <person name="Wayne K.J."/>
            <person name="Tettelin H."/>
            <person name="Glass J.I."/>
            <person name="Rusch D."/>
            <person name="Podicherti R."/>
            <person name="Tsui H.-C.T."/>
            <person name="Winkler M.E."/>
        </authorList>
    </citation>
    <scope>NUCLEOTIDE SEQUENCE</scope>
</reference>
<dbReference type="SUPFAM" id="SSF75169">
    <property type="entry name" value="DsrEFH-like"/>
    <property type="match status" value="1"/>
</dbReference>
<dbReference type="InterPro" id="IPR003787">
    <property type="entry name" value="Sulphur_relay_DsrE/F-like"/>
</dbReference>
<name>A0A381Q812_9ZZZZ</name>
<dbReference type="Gene3D" id="3.40.1260.10">
    <property type="entry name" value="DsrEFH-like"/>
    <property type="match status" value="1"/>
</dbReference>
<dbReference type="InterPro" id="IPR017462">
    <property type="entry name" value="Sulphur_relay_TusC/DsrF"/>
</dbReference>
<dbReference type="Pfam" id="PF02635">
    <property type="entry name" value="DsrE"/>
    <property type="match status" value="1"/>
</dbReference>
<dbReference type="InterPro" id="IPR027396">
    <property type="entry name" value="DsrEFH-like"/>
</dbReference>
<accession>A0A381Q812</accession>
<protein>
    <submittedName>
        <fullName evidence="2">Uncharacterized protein</fullName>
    </submittedName>
</protein>